<evidence type="ECO:0000313" key="3">
    <source>
        <dbReference type="Proteomes" id="UP001515480"/>
    </source>
</evidence>
<accession>A0AB34K1N9</accession>
<reference evidence="2 3" key="1">
    <citation type="journal article" date="2024" name="Science">
        <title>Giant polyketide synthase enzymes in the biosynthesis of giant marine polyether toxins.</title>
        <authorList>
            <person name="Fallon T.R."/>
            <person name="Shende V.V."/>
            <person name="Wierzbicki I.H."/>
            <person name="Pendleton A.L."/>
            <person name="Watervoot N.F."/>
            <person name="Auber R.P."/>
            <person name="Gonzalez D.J."/>
            <person name="Wisecaver J.H."/>
            <person name="Moore B.S."/>
        </authorList>
    </citation>
    <scope>NUCLEOTIDE SEQUENCE [LARGE SCALE GENOMIC DNA]</scope>
    <source>
        <strain evidence="2 3">12B1</strain>
    </source>
</reference>
<keyword evidence="1" id="KW-0732">Signal</keyword>
<dbReference type="Proteomes" id="UP001515480">
    <property type="component" value="Unassembled WGS sequence"/>
</dbReference>
<gene>
    <name evidence="2" type="ORF">AB1Y20_015517</name>
</gene>
<sequence length="75" mass="8294">MQLLPLVLLALCATSCAADTPPPFNKAELEAVLRKDHSQRISNIYDSESGIQYTWDIENQELCPGVDGKCSKDEL</sequence>
<proteinExistence type="predicted"/>
<organism evidence="2 3">
    <name type="scientific">Prymnesium parvum</name>
    <name type="common">Toxic golden alga</name>
    <dbReference type="NCBI Taxonomy" id="97485"/>
    <lineage>
        <taxon>Eukaryota</taxon>
        <taxon>Haptista</taxon>
        <taxon>Haptophyta</taxon>
        <taxon>Prymnesiophyceae</taxon>
        <taxon>Prymnesiales</taxon>
        <taxon>Prymnesiaceae</taxon>
        <taxon>Prymnesium</taxon>
    </lineage>
</organism>
<evidence type="ECO:0000256" key="1">
    <source>
        <dbReference type="SAM" id="SignalP"/>
    </source>
</evidence>
<feature type="signal peptide" evidence="1">
    <location>
        <begin position="1"/>
        <end position="18"/>
    </location>
</feature>
<name>A0AB34K1N9_PRYPA</name>
<feature type="chain" id="PRO_5044289456" evidence="1">
    <location>
        <begin position="19"/>
        <end position="75"/>
    </location>
</feature>
<comment type="caution">
    <text evidence="2">The sequence shown here is derived from an EMBL/GenBank/DDBJ whole genome shotgun (WGS) entry which is preliminary data.</text>
</comment>
<dbReference type="AlphaFoldDB" id="A0AB34K1N9"/>
<evidence type="ECO:0000313" key="2">
    <source>
        <dbReference type="EMBL" id="KAL1526825.1"/>
    </source>
</evidence>
<dbReference type="EMBL" id="JBGBPQ010000003">
    <property type="protein sequence ID" value="KAL1526825.1"/>
    <property type="molecule type" value="Genomic_DNA"/>
</dbReference>
<protein>
    <submittedName>
        <fullName evidence="2">Uncharacterized protein</fullName>
    </submittedName>
</protein>
<keyword evidence="3" id="KW-1185">Reference proteome</keyword>